<dbReference type="EMBL" id="MU002647">
    <property type="protein sequence ID" value="KAF2785836.1"/>
    <property type="molecule type" value="Genomic_DNA"/>
</dbReference>
<evidence type="ECO:0000256" key="3">
    <source>
        <dbReference type="RuleBase" id="RU363067"/>
    </source>
</evidence>
<organism evidence="6 7">
    <name type="scientific">Melanomma pulvis-pyrius CBS 109.77</name>
    <dbReference type="NCBI Taxonomy" id="1314802"/>
    <lineage>
        <taxon>Eukaryota</taxon>
        <taxon>Fungi</taxon>
        <taxon>Dikarya</taxon>
        <taxon>Ascomycota</taxon>
        <taxon>Pezizomycotina</taxon>
        <taxon>Dothideomycetes</taxon>
        <taxon>Pleosporomycetidae</taxon>
        <taxon>Pleosporales</taxon>
        <taxon>Melanommataceae</taxon>
        <taxon>Melanomma</taxon>
    </lineage>
</organism>
<sequence length="991" mass="108799">MEHGACNVIYIDRRANDEHVRRESLSNSVAARTSTGSVAPGYFGFAKTPPAEIHTNVDAILSTFNEVHICRSGGACLAKISQLQDSTKGNAPTIVLIDIPYDEEQRMKRLSREPRTPSPTSSRMIRTDTSEPDDIYGMHLLTHVSSEIQSKNFSKLVIPVVILSGLDRDWASNTLPSPSVHGSQVLTDTVRLVRYLDAGAVDVLSSPLSKDSAHSLAVHAYRVHKEVSREETGFLIAKRNRKLSWVGVNDAKPYAYLREAMVSTLMSGICNPESVGGSLDSAYEDMDQPNDLVPNNFRDLYVDQDRRKAAANAIGSWSFSAHDFTDDELVYCCLLMLKHALQMPELEQWNMPDDDLIIFLLASRTAYNDFVLYHNFRHVTDVLQALFHFLVQIGTLPPYPSESAPTSPTQKPAIALLLKPFDALTLLISAIGHDVGHPGVNNAFLVALNAPLAQLYNDRSVLESFHCAAYSQILRRYWPQAFSDATMRKLMINSILATDMGLHFKYMADLGNLQSKIAHDKGVIDGWSVKVREEQKDLACGILIKCADISNVARKFVTAATWANILTDEFSNQGVMEQELQIPSCLFGGPPVRDDLIKLGESQIGFMNIFARPLFEAVADILPAMRFAVDEILINKEIWENKIGEEREMNKKNPNLKLGLLSPGFAADATPSPFSGGPSKHPFDVPIPLPVQTGRFTNSPSKPTNAEEMDHEGSHGSVPTGQPISRRSSIGAEKGSQRSSGAGLPGRSHESQSQSRRGSGDASLTAILVTETSNASGRPTKDGDQGSGTRSTSPGHRKDTLTKSSPKKPEGEKRSVRPVTAPSSARRSQATNLFPVPHAPSQSHSEVDLSQTANGNLDGAKLQQWETNKVSGDSNVSRSDASRDSGRRSEWWRQMSTRRRTRDMRNGEADARGQHKEMLLDPTLSNSTSDTTSPTIPSPGRNSRTGKLKNFFKWKPRNSTDDEKQLSSFGSSSHLRTPPTSDPGHSANSDD</sequence>
<feature type="compositionally biased region" description="Low complexity" evidence="4">
    <location>
        <begin position="920"/>
        <end position="939"/>
    </location>
</feature>
<keyword evidence="7" id="KW-1185">Reference proteome</keyword>
<dbReference type="GO" id="GO:0007165">
    <property type="term" value="P:signal transduction"/>
    <property type="evidence" value="ECO:0007669"/>
    <property type="project" value="InterPro"/>
</dbReference>
<dbReference type="InterPro" id="IPR023174">
    <property type="entry name" value="PDEase_CS"/>
</dbReference>
<gene>
    <name evidence="6" type="ORF">K505DRAFT_161107</name>
</gene>
<evidence type="ECO:0000313" key="6">
    <source>
        <dbReference type="EMBL" id="KAF2785836.1"/>
    </source>
</evidence>
<feature type="region of interest" description="Disordered" evidence="4">
    <location>
        <begin position="107"/>
        <end position="129"/>
    </location>
</feature>
<dbReference type="Pfam" id="PF00233">
    <property type="entry name" value="PDEase_I"/>
    <property type="match status" value="1"/>
</dbReference>
<reference evidence="6" key="1">
    <citation type="journal article" date="2020" name="Stud. Mycol.">
        <title>101 Dothideomycetes genomes: a test case for predicting lifestyles and emergence of pathogens.</title>
        <authorList>
            <person name="Haridas S."/>
            <person name="Albert R."/>
            <person name="Binder M."/>
            <person name="Bloem J."/>
            <person name="Labutti K."/>
            <person name="Salamov A."/>
            <person name="Andreopoulos B."/>
            <person name="Baker S."/>
            <person name="Barry K."/>
            <person name="Bills G."/>
            <person name="Bluhm B."/>
            <person name="Cannon C."/>
            <person name="Castanera R."/>
            <person name="Culley D."/>
            <person name="Daum C."/>
            <person name="Ezra D."/>
            <person name="Gonzalez J."/>
            <person name="Henrissat B."/>
            <person name="Kuo A."/>
            <person name="Liang C."/>
            <person name="Lipzen A."/>
            <person name="Lutzoni F."/>
            <person name="Magnuson J."/>
            <person name="Mondo S."/>
            <person name="Nolan M."/>
            <person name="Ohm R."/>
            <person name="Pangilinan J."/>
            <person name="Park H.-J."/>
            <person name="Ramirez L."/>
            <person name="Alfaro M."/>
            <person name="Sun H."/>
            <person name="Tritt A."/>
            <person name="Yoshinaga Y."/>
            <person name="Zwiers L.-H."/>
            <person name="Turgeon B."/>
            <person name="Goodwin S."/>
            <person name="Spatafora J."/>
            <person name="Crous P."/>
            <person name="Grigoriev I."/>
        </authorList>
    </citation>
    <scope>NUCLEOTIDE SEQUENCE</scope>
    <source>
        <strain evidence="6">CBS 109.77</strain>
    </source>
</reference>
<keyword evidence="1 3" id="KW-0479">Metal-binding</keyword>
<dbReference type="InterPro" id="IPR002073">
    <property type="entry name" value="PDEase_catalytic_dom"/>
</dbReference>
<protein>
    <recommendedName>
        <fullName evidence="3">Phosphodiesterase</fullName>
        <ecNumber evidence="3">3.1.4.-</ecNumber>
    </recommendedName>
</protein>
<dbReference type="PANTHER" id="PTHR11347">
    <property type="entry name" value="CYCLIC NUCLEOTIDE PHOSPHODIESTERASE"/>
    <property type="match status" value="1"/>
</dbReference>
<name>A0A6A6WP22_9PLEO</name>
<feature type="compositionally biased region" description="Polar residues" evidence="4">
    <location>
        <begin position="717"/>
        <end position="728"/>
    </location>
</feature>
<evidence type="ECO:0000313" key="7">
    <source>
        <dbReference type="Proteomes" id="UP000799757"/>
    </source>
</evidence>
<accession>A0A6A6WP22</accession>
<dbReference type="GO" id="GO:0004114">
    <property type="term" value="F:3',5'-cyclic-nucleotide phosphodiesterase activity"/>
    <property type="evidence" value="ECO:0007669"/>
    <property type="project" value="InterPro"/>
</dbReference>
<dbReference type="Gene3D" id="1.10.1300.10">
    <property type="entry name" value="3'5'-cyclic nucleotide phosphodiesterase, catalytic domain"/>
    <property type="match status" value="1"/>
</dbReference>
<dbReference type="SUPFAM" id="SSF109604">
    <property type="entry name" value="HD-domain/PDEase-like"/>
    <property type="match status" value="1"/>
</dbReference>
<evidence type="ECO:0000259" key="5">
    <source>
        <dbReference type="PROSITE" id="PS51845"/>
    </source>
</evidence>
<evidence type="ECO:0000256" key="2">
    <source>
        <dbReference type="ARBA" id="ARBA00022801"/>
    </source>
</evidence>
<keyword evidence="2 3" id="KW-0378">Hydrolase</keyword>
<feature type="compositionally biased region" description="Basic residues" evidence="4">
    <location>
        <begin position="944"/>
        <end position="956"/>
    </location>
</feature>
<dbReference type="AlphaFoldDB" id="A0A6A6WP22"/>
<dbReference type="PROSITE" id="PS51845">
    <property type="entry name" value="PDEASE_I_2"/>
    <property type="match status" value="1"/>
</dbReference>
<evidence type="ECO:0000256" key="1">
    <source>
        <dbReference type="ARBA" id="ARBA00022723"/>
    </source>
</evidence>
<feature type="compositionally biased region" description="Polar residues" evidence="4">
    <location>
        <begin position="840"/>
        <end position="855"/>
    </location>
</feature>
<feature type="compositionally biased region" description="Polar residues" evidence="4">
    <location>
        <begin position="821"/>
        <end position="832"/>
    </location>
</feature>
<dbReference type="GO" id="GO:0046872">
    <property type="term" value="F:metal ion binding"/>
    <property type="evidence" value="ECO:0007669"/>
    <property type="project" value="UniProtKB-KW"/>
</dbReference>
<feature type="compositionally biased region" description="Polar residues" evidence="4">
    <location>
        <begin position="694"/>
        <end position="704"/>
    </location>
</feature>
<comment type="similarity">
    <text evidence="3">Belongs to the cyclic nucleotide phosphodiesterase family.</text>
</comment>
<dbReference type="PROSITE" id="PS00126">
    <property type="entry name" value="PDEASE_I_1"/>
    <property type="match status" value="1"/>
</dbReference>
<proteinExistence type="inferred from homology"/>
<feature type="compositionally biased region" description="Basic and acidic residues" evidence="4">
    <location>
        <begin position="796"/>
        <end position="815"/>
    </location>
</feature>
<dbReference type="EC" id="3.1.4.-" evidence="3"/>
<feature type="compositionally biased region" description="Basic and acidic residues" evidence="4">
    <location>
        <begin position="903"/>
        <end position="919"/>
    </location>
</feature>
<feature type="compositionally biased region" description="Polar residues" evidence="4">
    <location>
        <begin position="864"/>
        <end position="876"/>
    </location>
</feature>
<feature type="compositionally biased region" description="Basic and acidic residues" evidence="4">
    <location>
        <begin position="880"/>
        <end position="891"/>
    </location>
</feature>
<evidence type="ECO:0000256" key="4">
    <source>
        <dbReference type="SAM" id="MobiDB-lite"/>
    </source>
</evidence>
<comment type="cofactor">
    <cofactor evidence="3">
        <name>a divalent metal cation</name>
        <dbReference type="ChEBI" id="CHEBI:60240"/>
    </cofactor>
    <text evidence="3">Binds 2 divalent metal cations per subunit. Site 1 may preferentially bind zinc ions, while site 2 has a preference for magnesium and/or manganese ions.</text>
</comment>
<dbReference type="Proteomes" id="UP000799757">
    <property type="component" value="Unassembled WGS sequence"/>
</dbReference>
<feature type="compositionally biased region" description="Polar residues" evidence="4">
    <location>
        <begin position="966"/>
        <end position="979"/>
    </location>
</feature>
<dbReference type="OrthoDB" id="546632at2759"/>
<feature type="domain" description="PDEase" evidence="5">
    <location>
        <begin position="289"/>
        <end position="646"/>
    </location>
</feature>
<dbReference type="CDD" id="cd00077">
    <property type="entry name" value="HDc"/>
    <property type="match status" value="1"/>
</dbReference>
<dbReference type="InterPro" id="IPR036971">
    <property type="entry name" value="PDEase_catalytic_dom_sf"/>
</dbReference>
<feature type="region of interest" description="Disordered" evidence="4">
    <location>
        <begin position="669"/>
        <end position="991"/>
    </location>
</feature>
<dbReference type="InterPro" id="IPR003607">
    <property type="entry name" value="HD/PDEase_dom"/>
</dbReference>